<proteinExistence type="predicted"/>
<reference evidence="2 3" key="2">
    <citation type="submission" date="2018-10" db="EMBL/GenBank/DDBJ databases">
        <authorList>
            <consortium name="Pathogen Informatics"/>
        </authorList>
    </citation>
    <scope>NUCLEOTIDE SEQUENCE [LARGE SCALE GENOMIC DNA]</scope>
</reference>
<dbReference type="OrthoDB" id="5877512at2759"/>
<dbReference type="Proteomes" id="UP000274131">
    <property type="component" value="Unassembled WGS sequence"/>
</dbReference>
<accession>A0A0N4UZB3</accession>
<feature type="compositionally biased region" description="Acidic residues" evidence="1">
    <location>
        <begin position="150"/>
        <end position="163"/>
    </location>
</feature>
<evidence type="ECO:0000313" key="4">
    <source>
        <dbReference type="WBParaSite" id="EVEC_0000295501-mRNA-1"/>
    </source>
</evidence>
<protein>
    <submittedName>
        <fullName evidence="2 4">Uncharacterized protein</fullName>
    </submittedName>
</protein>
<reference evidence="4" key="1">
    <citation type="submission" date="2017-02" db="UniProtKB">
        <authorList>
            <consortium name="WormBaseParasite"/>
        </authorList>
    </citation>
    <scope>IDENTIFICATION</scope>
</reference>
<evidence type="ECO:0000313" key="3">
    <source>
        <dbReference type="Proteomes" id="UP000274131"/>
    </source>
</evidence>
<dbReference type="AlphaFoldDB" id="A0A0N4UZB3"/>
<evidence type="ECO:0000313" key="2">
    <source>
        <dbReference type="EMBL" id="VDD87520.1"/>
    </source>
</evidence>
<keyword evidence="3" id="KW-1185">Reference proteome</keyword>
<feature type="compositionally biased region" description="Basic residues" evidence="1">
    <location>
        <begin position="179"/>
        <end position="195"/>
    </location>
</feature>
<dbReference type="WBParaSite" id="EVEC_0000295501-mRNA-1">
    <property type="protein sequence ID" value="EVEC_0000295501-mRNA-1"/>
    <property type="gene ID" value="EVEC_0000295501"/>
</dbReference>
<feature type="compositionally biased region" description="Low complexity" evidence="1">
    <location>
        <begin position="137"/>
        <end position="149"/>
    </location>
</feature>
<gene>
    <name evidence="2" type="ORF">EVEC_LOCUS2663</name>
</gene>
<dbReference type="EMBL" id="UXUI01007426">
    <property type="protein sequence ID" value="VDD87520.1"/>
    <property type="molecule type" value="Genomic_DNA"/>
</dbReference>
<organism evidence="4">
    <name type="scientific">Enterobius vermicularis</name>
    <name type="common">Human pinworm</name>
    <dbReference type="NCBI Taxonomy" id="51028"/>
    <lineage>
        <taxon>Eukaryota</taxon>
        <taxon>Metazoa</taxon>
        <taxon>Ecdysozoa</taxon>
        <taxon>Nematoda</taxon>
        <taxon>Chromadorea</taxon>
        <taxon>Rhabditida</taxon>
        <taxon>Spirurina</taxon>
        <taxon>Oxyuridomorpha</taxon>
        <taxon>Oxyuroidea</taxon>
        <taxon>Oxyuridae</taxon>
        <taxon>Enterobius</taxon>
    </lineage>
</organism>
<evidence type="ECO:0000256" key="1">
    <source>
        <dbReference type="SAM" id="MobiDB-lite"/>
    </source>
</evidence>
<sequence length="210" mass="23184">MVSQLLAEVPVGQISRQDRSQISANEKRIRNRSLCSLLCTPPPYPGYTAIMSNIRATGIVDFSYSPWKNSVIIPSFCQQDGCHQFTASVDSVPYRSDSRPSICLTPEFDQISPSDDCKTFCSGRSIWSSLRKVTATSKGSSGYGSASSESDQENEQQIFEDDSLNVRGRSPRLSSVSHARLRTRKSNANKSRRRSVPAYLRDAFSGGILS</sequence>
<feature type="region of interest" description="Disordered" evidence="1">
    <location>
        <begin position="136"/>
        <end position="195"/>
    </location>
</feature>
<name>A0A0N4UZB3_ENTVE</name>